<evidence type="ECO:0000313" key="2">
    <source>
        <dbReference type="EMBL" id="VWC13613.1"/>
    </source>
</evidence>
<dbReference type="EMBL" id="CABVPX010000027">
    <property type="protein sequence ID" value="VWC13613.1"/>
    <property type="molecule type" value="Genomic_DNA"/>
</dbReference>
<gene>
    <name evidence="2" type="ORF">BAR24066_05424</name>
</gene>
<sequence>MHERAATRQQRAHRHEAAHEQPVVARGRIVRRQQDPARAGRAQRMRHRARVCRVIDACRTGREHDRGLAGREKRIECHIIVGCRNIVEQRKTALQMIRRPVGLRRREPAGKQAQHAVGRMQPAAEHAPCGSKPQLAAHRVERGAAHAVEHLALDQRHQRRLHRQRPARGNRQARVRRRRMRGQQRRRRHLHRHVRRAVQLLHEARGERPQRADEHRVGIGQRMQRVVVQAQRRRDHLPQRAERRARIPQRRVLHRRVVFGCRTDRHEREAAAAHGRLERRVRAEHDVVTARRERARDAEQRMHVARRADRGHDHLRHRAPRRGQ</sequence>
<feature type="region of interest" description="Disordered" evidence="1">
    <location>
        <begin position="1"/>
        <end position="44"/>
    </location>
</feature>
<dbReference type="Proteomes" id="UP000494172">
    <property type="component" value="Unassembled WGS sequence"/>
</dbReference>
<name>A0A9Q9UTG1_9BURK</name>
<accession>A0A9Q9UTG1</accession>
<feature type="compositionally biased region" description="Basic and acidic residues" evidence="1">
    <location>
        <begin position="289"/>
        <end position="312"/>
    </location>
</feature>
<proteinExistence type="predicted"/>
<organism evidence="2 3">
    <name type="scientific">Burkholderia arboris</name>
    <dbReference type="NCBI Taxonomy" id="488730"/>
    <lineage>
        <taxon>Bacteria</taxon>
        <taxon>Pseudomonadati</taxon>
        <taxon>Pseudomonadota</taxon>
        <taxon>Betaproteobacteria</taxon>
        <taxon>Burkholderiales</taxon>
        <taxon>Burkholderiaceae</taxon>
        <taxon>Burkholderia</taxon>
        <taxon>Burkholderia cepacia complex</taxon>
    </lineage>
</organism>
<protein>
    <submittedName>
        <fullName evidence="2">Uncharacterized protein</fullName>
    </submittedName>
</protein>
<evidence type="ECO:0000256" key="1">
    <source>
        <dbReference type="SAM" id="MobiDB-lite"/>
    </source>
</evidence>
<comment type="caution">
    <text evidence="2">The sequence shown here is derived from an EMBL/GenBank/DDBJ whole genome shotgun (WGS) entry which is preliminary data.</text>
</comment>
<reference evidence="2 3" key="1">
    <citation type="submission" date="2019-09" db="EMBL/GenBank/DDBJ databases">
        <authorList>
            <person name="Depoorter E."/>
        </authorList>
    </citation>
    <scope>NUCLEOTIDE SEQUENCE [LARGE SCALE GENOMIC DNA]</scope>
    <source>
        <strain evidence="2">LMG 24066</strain>
    </source>
</reference>
<dbReference type="AlphaFoldDB" id="A0A9Q9UTG1"/>
<evidence type="ECO:0000313" key="3">
    <source>
        <dbReference type="Proteomes" id="UP000494172"/>
    </source>
</evidence>
<feature type="region of interest" description="Disordered" evidence="1">
    <location>
        <begin position="289"/>
        <end position="324"/>
    </location>
</feature>
<feature type="compositionally biased region" description="Basic residues" evidence="1">
    <location>
        <begin position="157"/>
        <end position="191"/>
    </location>
</feature>
<feature type="compositionally biased region" description="Basic residues" evidence="1">
    <location>
        <begin position="313"/>
        <end position="324"/>
    </location>
</feature>
<feature type="region of interest" description="Disordered" evidence="1">
    <location>
        <begin position="156"/>
        <end position="191"/>
    </location>
</feature>